<evidence type="ECO:0000256" key="1">
    <source>
        <dbReference type="ARBA" id="ARBA00009981"/>
    </source>
</evidence>
<gene>
    <name evidence="2" type="ORF">SPRI_5229</name>
</gene>
<protein>
    <submittedName>
        <fullName evidence="2">Uncharacterized protein</fullName>
    </submittedName>
</protein>
<accession>A0A0M4DJ60</accession>
<sequence>MVIPEVVTVSDARAGLSRILADLSESGADADPVLIGAHRKPQGVLLSVEAFEALSGRAARRAAVASATGSIEAEGLHASEASDRDTEAYVKGDVDADTLVARAIARHRQISERRAG</sequence>
<dbReference type="OrthoDB" id="9803128at2"/>
<evidence type="ECO:0000313" key="2">
    <source>
        <dbReference type="EMBL" id="ALC23535.1"/>
    </source>
</evidence>
<dbReference type="Proteomes" id="UP000060513">
    <property type="component" value="Chromosome"/>
</dbReference>
<reference evidence="2 3" key="1">
    <citation type="submission" date="2015-08" db="EMBL/GenBank/DDBJ databases">
        <title>Genome sequence of the pristinamycin over-producing bacterium Streptomyces pristinaespiralis HCCB10218.</title>
        <authorList>
            <person name="Tian J."/>
            <person name="Yang J."/>
            <person name="Li L."/>
            <person name="Ruan L."/>
            <person name="Wei W."/>
            <person name="Zheng G."/>
            <person name="Wei Z."/>
            <person name="Yang S."/>
            <person name="Ge M."/>
            <person name="Jiang W."/>
            <person name="Lu Y."/>
        </authorList>
    </citation>
    <scope>NUCLEOTIDE SEQUENCE [LARGE SCALE GENOMIC DNA]</scope>
    <source>
        <strain evidence="2 3">HCCB 10218</strain>
    </source>
</reference>
<dbReference type="InterPro" id="IPR033788">
    <property type="entry name" value="VbhA-like"/>
</dbReference>
<dbReference type="GeneID" id="97233715"/>
<dbReference type="SUPFAM" id="SSF143120">
    <property type="entry name" value="YefM-like"/>
    <property type="match status" value="1"/>
</dbReference>
<dbReference type="KEGG" id="spri:SPRI_5229"/>
<dbReference type="RefSeq" id="WP_005318361.1">
    <property type="nucleotide sequence ID" value="NZ_CP011340.1"/>
</dbReference>
<evidence type="ECO:0000313" key="3">
    <source>
        <dbReference type="Proteomes" id="UP000060513"/>
    </source>
</evidence>
<organism evidence="2">
    <name type="scientific">Streptomyces pristinaespiralis</name>
    <dbReference type="NCBI Taxonomy" id="38300"/>
    <lineage>
        <taxon>Bacteria</taxon>
        <taxon>Bacillati</taxon>
        <taxon>Actinomycetota</taxon>
        <taxon>Actinomycetes</taxon>
        <taxon>Kitasatosporales</taxon>
        <taxon>Streptomycetaceae</taxon>
        <taxon>Streptomyces</taxon>
    </lineage>
</organism>
<dbReference type="CDD" id="cd11586">
    <property type="entry name" value="VbhA_like"/>
    <property type="match status" value="1"/>
</dbReference>
<dbReference type="InterPro" id="IPR036165">
    <property type="entry name" value="YefM-like_sf"/>
</dbReference>
<dbReference type="AlphaFoldDB" id="A0A0M4DJ60"/>
<dbReference type="Gene3D" id="1.10.8.1050">
    <property type="entry name" value="Antitoxin VbhA-like"/>
    <property type="match status" value="1"/>
</dbReference>
<dbReference type="PATRIC" id="fig|38300.4.peg.5484"/>
<dbReference type="EMBL" id="CP011340">
    <property type="protein sequence ID" value="ALC23535.1"/>
    <property type="molecule type" value="Genomic_DNA"/>
</dbReference>
<comment type="similarity">
    <text evidence="1">Belongs to the phD/YefM antitoxin family.</text>
</comment>
<dbReference type="InterPro" id="IPR043038">
    <property type="entry name" value="VbhA_sf"/>
</dbReference>
<proteinExistence type="inferred from homology"/>
<name>A0A0M4DJ60_STRPR</name>
<dbReference type="Pfam" id="PF18495">
    <property type="entry name" value="VbhA"/>
    <property type="match status" value="1"/>
</dbReference>
<dbReference type="InterPro" id="IPR041535">
    <property type="entry name" value="VbhA"/>
</dbReference>